<evidence type="ECO:0000313" key="2">
    <source>
        <dbReference type="Proteomes" id="UP001107558"/>
    </source>
</evidence>
<accession>A0A9J6BYB4</accession>
<dbReference type="EMBL" id="JADBJN010000002">
    <property type="protein sequence ID" value="KAG5674738.1"/>
    <property type="molecule type" value="Genomic_DNA"/>
</dbReference>
<gene>
    <name evidence="1" type="ORF">PVAND_004689</name>
</gene>
<comment type="caution">
    <text evidence="1">The sequence shown here is derived from an EMBL/GenBank/DDBJ whole genome shotgun (WGS) entry which is preliminary data.</text>
</comment>
<name>A0A9J6BYB4_POLVA</name>
<proteinExistence type="predicted"/>
<evidence type="ECO:0000313" key="1">
    <source>
        <dbReference type="EMBL" id="KAG5674738.1"/>
    </source>
</evidence>
<evidence type="ECO:0008006" key="3">
    <source>
        <dbReference type="Google" id="ProtNLM"/>
    </source>
</evidence>
<organism evidence="1 2">
    <name type="scientific">Polypedilum vanderplanki</name>
    <name type="common">Sleeping chironomid midge</name>
    <dbReference type="NCBI Taxonomy" id="319348"/>
    <lineage>
        <taxon>Eukaryota</taxon>
        <taxon>Metazoa</taxon>
        <taxon>Ecdysozoa</taxon>
        <taxon>Arthropoda</taxon>
        <taxon>Hexapoda</taxon>
        <taxon>Insecta</taxon>
        <taxon>Pterygota</taxon>
        <taxon>Neoptera</taxon>
        <taxon>Endopterygota</taxon>
        <taxon>Diptera</taxon>
        <taxon>Nematocera</taxon>
        <taxon>Chironomoidea</taxon>
        <taxon>Chironomidae</taxon>
        <taxon>Chironominae</taxon>
        <taxon>Polypedilum</taxon>
        <taxon>Polypedilum</taxon>
    </lineage>
</organism>
<keyword evidence="2" id="KW-1185">Reference proteome</keyword>
<dbReference type="AlphaFoldDB" id="A0A9J6BYB4"/>
<sequence>MDFKILRSIECQTDGKKIPVHFEELRVSKENNALTTYGRMLVNEQLPMNLEYEISITRCNLDSSGCIFFHKVSFPKICEKVEAKTSVAYEIARGIFPRPHCPISAGTYEIKNNSTFLLNQFILLPVDGFLWQTKHIFYEKKNLKRVRLLACIEFELIAKRVRVQVS</sequence>
<dbReference type="Proteomes" id="UP001107558">
    <property type="component" value="Chromosome 2"/>
</dbReference>
<reference evidence="1" key="1">
    <citation type="submission" date="2021-03" db="EMBL/GenBank/DDBJ databases">
        <title>Chromosome level genome of the anhydrobiotic midge Polypedilum vanderplanki.</title>
        <authorList>
            <person name="Yoshida Y."/>
            <person name="Kikawada T."/>
            <person name="Gusev O."/>
        </authorList>
    </citation>
    <scope>NUCLEOTIDE SEQUENCE</scope>
    <source>
        <strain evidence="1">NIAS01</strain>
        <tissue evidence="1">Whole body or cell culture</tissue>
    </source>
</reference>
<protein>
    <recommendedName>
        <fullName evidence="3">MD-2-related lipid-recognition domain-containing protein</fullName>
    </recommendedName>
</protein>